<feature type="region of interest" description="Disordered" evidence="1">
    <location>
        <begin position="428"/>
        <end position="447"/>
    </location>
</feature>
<protein>
    <recommendedName>
        <fullName evidence="2">C2 domain-containing protein</fullName>
    </recommendedName>
</protein>
<feature type="compositionally biased region" description="Polar residues" evidence="1">
    <location>
        <begin position="663"/>
        <end position="678"/>
    </location>
</feature>
<evidence type="ECO:0000313" key="3">
    <source>
        <dbReference type="EMBL" id="KXT18137.1"/>
    </source>
</evidence>
<evidence type="ECO:0000313" key="4">
    <source>
        <dbReference type="Proteomes" id="UP000073492"/>
    </source>
</evidence>
<accession>A0A139ITQ7</accession>
<feature type="compositionally biased region" description="Basic and acidic residues" evidence="1">
    <location>
        <begin position="1126"/>
        <end position="1136"/>
    </location>
</feature>
<feature type="region of interest" description="Disordered" evidence="1">
    <location>
        <begin position="1280"/>
        <end position="1304"/>
    </location>
</feature>
<dbReference type="Gene3D" id="2.60.40.150">
    <property type="entry name" value="C2 domain"/>
    <property type="match status" value="1"/>
</dbReference>
<dbReference type="InterPro" id="IPR027417">
    <property type="entry name" value="P-loop_NTPase"/>
</dbReference>
<dbReference type="GO" id="GO:0005524">
    <property type="term" value="F:ATP binding"/>
    <property type="evidence" value="ECO:0007669"/>
    <property type="project" value="InterPro"/>
</dbReference>
<dbReference type="PANTHER" id="PTHR47800">
    <property type="entry name" value="C2 DOMAIN-CONTAINING PROTEIN"/>
    <property type="match status" value="1"/>
</dbReference>
<feature type="compositionally biased region" description="Basic and acidic residues" evidence="1">
    <location>
        <begin position="925"/>
        <end position="938"/>
    </location>
</feature>
<dbReference type="SUPFAM" id="SSF49562">
    <property type="entry name" value="C2 domain (Calcium/lipid-binding domain, CaLB)"/>
    <property type="match status" value="1"/>
</dbReference>
<organism evidence="3 4">
    <name type="scientific">Pseudocercospora musae</name>
    <dbReference type="NCBI Taxonomy" id="113226"/>
    <lineage>
        <taxon>Eukaryota</taxon>
        <taxon>Fungi</taxon>
        <taxon>Dikarya</taxon>
        <taxon>Ascomycota</taxon>
        <taxon>Pezizomycotina</taxon>
        <taxon>Dothideomycetes</taxon>
        <taxon>Dothideomycetidae</taxon>
        <taxon>Mycosphaerellales</taxon>
        <taxon>Mycosphaerellaceae</taxon>
        <taxon>Pseudocercospora</taxon>
    </lineage>
</organism>
<dbReference type="SMART" id="SM00239">
    <property type="entry name" value="C2"/>
    <property type="match status" value="1"/>
</dbReference>
<feature type="region of interest" description="Disordered" evidence="1">
    <location>
        <begin position="925"/>
        <end position="961"/>
    </location>
</feature>
<dbReference type="CDD" id="cd19481">
    <property type="entry name" value="RecA-like_protease"/>
    <property type="match status" value="1"/>
</dbReference>
<feature type="region of interest" description="Disordered" evidence="1">
    <location>
        <begin position="663"/>
        <end position="741"/>
    </location>
</feature>
<dbReference type="InterPro" id="IPR000008">
    <property type="entry name" value="C2_dom"/>
</dbReference>
<dbReference type="GO" id="GO:0010628">
    <property type="term" value="P:positive regulation of gene expression"/>
    <property type="evidence" value="ECO:0007669"/>
    <property type="project" value="TreeGrafter"/>
</dbReference>
<proteinExistence type="predicted"/>
<sequence length="1304" mass="148259">MASSMPLNTFNSGSQHQLFDDVLEYTSAKTADHDLQYLTALRAAHPDLIVTTIPQNNVPLLAFAGAGYATYEVDKETDSYAAWRGYVGPSAATRTGAVAEAIHFAKYHYIWNNEDFILYNVNGLQYVLKERKGSEHPFGPSRTTDELIKAVGSWLLDGVVWVYDNYWFQDKKLFQEVKKSSWDKVILDEGMKKEISETAEKFFDSKDVYDDLGVPWKRGLLFHGPPGNGKTISIKALMRTLLLDRKHPIPTLYVRSAKYTYNINDVFRQARNLAPCMLILEDIETIVTAQTRSYFFNQMDGLEDNSGLFVVGSTNYLDRLDPGLTSRPSRFDRKYLFPLPNKHERTLYCQYWQRKMAHKPDIKFPDKLCPAMASITDGFSFAFLQEAFVASLLYIAHEAGKAAKDDDDVEKYQLWRVFKKQVDTLRKEMRNEKTPSPEGETADSWPVSDDQLFQGFEDVTDGGRTRQVRNGMVMTGENERGICHAFGQLDLRSSDEEVVTLPYSKGQFINSVAFAQGLNNISAMQDSMPDLYGEVIRKTVVTSRRRASDMTCRSSCEEMPFLLEWSLIVECPIDSFPASENASTRAWREGLMKLGTESRVRSTSIQSARRLEETHGSRTYILHRTIPITRAFLPCMLYSLPHQLELQNDEKHTLPAYRGTATTMSQEHAPNASEQTPEPVNEKATQDGHAHTNAQPKESEKQTKQEPDSNAAAERSDTQKSKPGPSGGFDSTPIPTRPPGYTIKVTLHRAENLPIADVNGFSSDPYCLTQINTDTPKRHKEDPPLRWRTPTVRKNTEPEWNEDWIIANVPASGFKMKVRIYDEDPADKDDLLGKVHVTVPNLDETWPGIKNQAYKLIAHDGSKRAYLLQAMTTCFRQNKHFRGYLYMSVEMLGRTAEDGQHGRLYTVGPCRWIRHYSPILGRIVNIKEPDQDDPERARTNGAQTNGQTNGQQPNGKPKKKKVDHYNFQANQMQLQGPVPAKLYHRFVEFKPWVGRMFTSAGLSGVVMSKALHHQHARVYNFGRSTVWGHFPEGPSQEMSKKFLDLVHYDQGGRIYTYVITLDALWRFTETGKEFGIDMLSKHTMHSDVSVYIAFSGEFFIRRLKHRHRPPPPESMESSSQSHPPHHHEENEQHPPDDIDGGPPGDDPPKDPAHYELVIDNDSGTYRPNADLLPILKEFLSHQLPGLHILTLDCNKDSERQQRMKKEQRDRKKAEGDRIIYTMRDRSSSISSSDVDELDHIEAGLQDENAIAHEHGVFSQAAKDAKLRNKQRLNKLKRDYNAKQSRWDGDGIDGTEALRSAQTAT</sequence>
<feature type="region of interest" description="Disordered" evidence="1">
    <location>
        <begin position="1106"/>
        <end position="1155"/>
    </location>
</feature>
<dbReference type="EMBL" id="LFZO01000010">
    <property type="protein sequence ID" value="KXT18137.1"/>
    <property type="molecule type" value="Genomic_DNA"/>
</dbReference>
<gene>
    <name evidence="3" type="ORF">AC579_7723</name>
</gene>
<name>A0A139ITQ7_9PEZI</name>
<feature type="compositionally biased region" description="Basic and acidic residues" evidence="1">
    <location>
        <begin position="697"/>
        <end position="707"/>
    </location>
</feature>
<dbReference type="Proteomes" id="UP000073492">
    <property type="component" value="Unassembled WGS sequence"/>
</dbReference>
<dbReference type="GO" id="GO:0016887">
    <property type="term" value="F:ATP hydrolysis activity"/>
    <property type="evidence" value="ECO:0007669"/>
    <property type="project" value="InterPro"/>
</dbReference>
<reference evidence="3 4" key="1">
    <citation type="submission" date="2015-07" db="EMBL/GenBank/DDBJ databases">
        <title>Comparative genomics of the Sigatoka disease complex on banana suggests a link between parallel evolutionary changes in Pseudocercospora fijiensis and Pseudocercospora eumusae and increased virulence on the banana host.</title>
        <authorList>
            <person name="Chang T.-C."/>
            <person name="Salvucci A."/>
            <person name="Crous P.W."/>
            <person name="Stergiopoulos I."/>
        </authorList>
    </citation>
    <scope>NUCLEOTIDE SEQUENCE [LARGE SCALE GENOMIC DNA]</scope>
    <source>
        <strain evidence="3 4">CBS 116634</strain>
    </source>
</reference>
<dbReference type="PANTHER" id="PTHR47800:SF5">
    <property type="entry name" value="FER-1-LIKE PROTEIN 6"/>
    <property type="match status" value="1"/>
</dbReference>
<feature type="compositionally biased region" description="Basic and acidic residues" evidence="1">
    <location>
        <begin position="680"/>
        <end position="690"/>
    </location>
</feature>
<dbReference type="Pfam" id="PF00168">
    <property type="entry name" value="C2"/>
    <property type="match status" value="1"/>
</dbReference>
<feature type="domain" description="C2" evidence="2">
    <location>
        <begin position="723"/>
        <end position="854"/>
    </location>
</feature>
<dbReference type="Gene3D" id="3.40.50.300">
    <property type="entry name" value="P-loop containing nucleotide triphosphate hydrolases"/>
    <property type="match status" value="1"/>
</dbReference>
<dbReference type="InterPro" id="IPR035892">
    <property type="entry name" value="C2_domain_sf"/>
</dbReference>
<feature type="compositionally biased region" description="Low complexity" evidence="1">
    <location>
        <begin position="939"/>
        <end position="955"/>
    </location>
</feature>
<evidence type="ECO:0000256" key="1">
    <source>
        <dbReference type="SAM" id="MobiDB-lite"/>
    </source>
</evidence>
<comment type="caution">
    <text evidence="3">The sequence shown here is derived from an EMBL/GenBank/DDBJ whole genome shotgun (WGS) entry which is preliminary data.</text>
</comment>
<dbReference type="PROSITE" id="PS50004">
    <property type="entry name" value="C2"/>
    <property type="match status" value="1"/>
</dbReference>
<dbReference type="InterPro" id="IPR003959">
    <property type="entry name" value="ATPase_AAA_core"/>
</dbReference>
<evidence type="ECO:0000259" key="2">
    <source>
        <dbReference type="PROSITE" id="PS50004"/>
    </source>
</evidence>
<dbReference type="OrthoDB" id="2115716at2759"/>
<dbReference type="SUPFAM" id="SSF52540">
    <property type="entry name" value="P-loop containing nucleoside triphosphate hydrolases"/>
    <property type="match status" value="1"/>
</dbReference>
<keyword evidence="4" id="KW-1185">Reference proteome</keyword>
<dbReference type="STRING" id="113226.A0A139ITQ7"/>
<dbReference type="Pfam" id="PF00004">
    <property type="entry name" value="AAA"/>
    <property type="match status" value="1"/>
</dbReference>